<name>A0ACC3CT43_9PEZI</name>
<feature type="non-terminal residue" evidence="1">
    <location>
        <position position="290"/>
    </location>
</feature>
<sequence>MSGWKNAKKIASSATFRDTDFVSKNSVYKQPPYEIKPVPGKGLGVIANETIHRGEKLFSEPAVFIVRDSDMNQLPNDVALQMLAFAADSLPNKTREMYLSLHGFSDIVDVEPAYDRLQGNAYSVDGHSTVFPEISRINHDCRPNSHYYTDQDAWIHTVVALKTIQPGEEVTVSYLSPYMRTYERAAKIPLSWGFNCTCPSCAAARKGREASDERLNRIINIEKMLSDVSPGRRGSPAAGERLISLYEQEHFHGPIALGYTYTALEYSYIGDLTMTKKYAKKAYEMELTWF</sequence>
<dbReference type="Proteomes" id="UP001186974">
    <property type="component" value="Unassembled WGS sequence"/>
</dbReference>
<dbReference type="EMBL" id="JAWDJW010012199">
    <property type="protein sequence ID" value="KAK3044262.1"/>
    <property type="molecule type" value="Genomic_DNA"/>
</dbReference>
<evidence type="ECO:0000313" key="2">
    <source>
        <dbReference type="Proteomes" id="UP001186974"/>
    </source>
</evidence>
<protein>
    <submittedName>
        <fullName evidence="1">Uncharacterized protein</fullName>
    </submittedName>
</protein>
<keyword evidence="2" id="KW-1185">Reference proteome</keyword>
<proteinExistence type="predicted"/>
<comment type="caution">
    <text evidence="1">The sequence shown here is derived from an EMBL/GenBank/DDBJ whole genome shotgun (WGS) entry which is preliminary data.</text>
</comment>
<accession>A0ACC3CT43</accession>
<evidence type="ECO:0000313" key="1">
    <source>
        <dbReference type="EMBL" id="KAK3044262.1"/>
    </source>
</evidence>
<organism evidence="1 2">
    <name type="scientific">Coniosporium uncinatum</name>
    <dbReference type="NCBI Taxonomy" id="93489"/>
    <lineage>
        <taxon>Eukaryota</taxon>
        <taxon>Fungi</taxon>
        <taxon>Dikarya</taxon>
        <taxon>Ascomycota</taxon>
        <taxon>Pezizomycotina</taxon>
        <taxon>Dothideomycetes</taxon>
        <taxon>Dothideomycetes incertae sedis</taxon>
        <taxon>Coniosporium</taxon>
    </lineage>
</organism>
<gene>
    <name evidence="1" type="ORF">LTS18_001763</name>
</gene>
<reference evidence="1" key="1">
    <citation type="submission" date="2024-09" db="EMBL/GenBank/DDBJ databases">
        <title>Black Yeasts Isolated from many extreme environments.</title>
        <authorList>
            <person name="Coleine C."/>
            <person name="Stajich J.E."/>
            <person name="Selbmann L."/>
        </authorList>
    </citation>
    <scope>NUCLEOTIDE SEQUENCE</scope>
    <source>
        <strain evidence="1">CCFEE 5737</strain>
    </source>
</reference>